<protein>
    <recommendedName>
        <fullName evidence="1">Anaphase-promoting complex subunit 4</fullName>
    </recommendedName>
</protein>
<evidence type="ECO:0000256" key="4">
    <source>
        <dbReference type="ARBA" id="ARBA00022786"/>
    </source>
</evidence>
<dbReference type="HOGENOM" id="CLU_744501_0_0_1"/>
<evidence type="ECO:0000256" key="2">
    <source>
        <dbReference type="ARBA" id="ARBA00022618"/>
    </source>
</evidence>
<gene>
    <name evidence="7" type="ORF">LOTGIDRAFT_232820</name>
</gene>
<evidence type="ECO:0000256" key="5">
    <source>
        <dbReference type="ARBA" id="ARBA00023306"/>
    </source>
</evidence>
<proteinExistence type="predicted"/>
<dbReference type="KEGG" id="lgi:LOTGIDRAFT_232820"/>
<dbReference type="GO" id="GO:0070979">
    <property type="term" value="P:protein K11-linked ubiquitination"/>
    <property type="evidence" value="ECO:0007669"/>
    <property type="project" value="TreeGrafter"/>
</dbReference>
<organism evidence="7 8">
    <name type="scientific">Lottia gigantea</name>
    <name type="common">Giant owl limpet</name>
    <dbReference type="NCBI Taxonomy" id="225164"/>
    <lineage>
        <taxon>Eukaryota</taxon>
        <taxon>Metazoa</taxon>
        <taxon>Spiralia</taxon>
        <taxon>Lophotrochozoa</taxon>
        <taxon>Mollusca</taxon>
        <taxon>Gastropoda</taxon>
        <taxon>Patellogastropoda</taxon>
        <taxon>Lottioidea</taxon>
        <taxon>Lottiidae</taxon>
        <taxon>Lottia</taxon>
    </lineage>
</organism>
<dbReference type="EMBL" id="KB201977">
    <property type="protein sequence ID" value="ESO93065.1"/>
    <property type="molecule type" value="Genomic_DNA"/>
</dbReference>
<dbReference type="GO" id="GO:0005680">
    <property type="term" value="C:anaphase-promoting complex"/>
    <property type="evidence" value="ECO:0007669"/>
    <property type="project" value="InterPro"/>
</dbReference>
<dbReference type="PANTHER" id="PTHR13260:SF0">
    <property type="entry name" value="ANAPHASE-PROMOTING COMPLEX SUBUNIT 4"/>
    <property type="match status" value="1"/>
</dbReference>
<dbReference type="Proteomes" id="UP000030746">
    <property type="component" value="Unassembled WGS sequence"/>
</dbReference>
<dbReference type="RefSeq" id="XP_009056272.1">
    <property type="nucleotide sequence ID" value="XM_009058024.1"/>
</dbReference>
<evidence type="ECO:0000256" key="1">
    <source>
        <dbReference type="ARBA" id="ARBA00016067"/>
    </source>
</evidence>
<dbReference type="GeneID" id="20249055"/>
<evidence type="ECO:0000259" key="6">
    <source>
        <dbReference type="Pfam" id="PF12896"/>
    </source>
</evidence>
<dbReference type="Pfam" id="PF12896">
    <property type="entry name" value="ANAPC4"/>
    <property type="match status" value="1"/>
</dbReference>
<dbReference type="InterPro" id="IPR024790">
    <property type="entry name" value="APC4_long_dom"/>
</dbReference>
<accession>V4AD81</accession>
<dbReference type="AlphaFoldDB" id="V4AD81"/>
<dbReference type="InterPro" id="IPR024789">
    <property type="entry name" value="APC4"/>
</dbReference>
<feature type="domain" description="Anaphase-promoting complex subunit 4 long" evidence="6">
    <location>
        <begin position="7"/>
        <end position="151"/>
    </location>
</feature>
<keyword evidence="4" id="KW-0833">Ubl conjugation pathway</keyword>
<evidence type="ECO:0000256" key="3">
    <source>
        <dbReference type="ARBA" id="ARBA00022776"/>
    </source>
</evidence>
<keyword evidence="5" id="KW-0131">Cell cycle</keyword>
<name>V4AD81_LOTGI</name>
<dbReference type="OrthoDB" id="2110451at2759"/>
<keyword evidence="2" id="KW-0132">Cell division</keyword>
<dbReference type="GO" id="GO:0031145">
    <property type="term" value="P:anaphase-promoting complex-dependent catabolic process"/>
    <property type="evidence" value="ECO:0007669"/>
    <property type="project" value="InterPro"/>
</dbReference>
<dbReference type="GO" id="GO:0051301">
    <property type="term" value="P:cell division"/>
    <property type="evidence" value="ECO:0007669"/>
    <property type="project" value="UniProtKB-KW"/>
</dbReference>
<keyword evidence="8" id="KW-1185">Reference proteome</keyword>
<dbReference type="GO" id="GO:0034399">
    <property type="term" value="C:nuclear periphery"/>
    <property type="evidence" value="ECO:0007669"/>
    <property type="project" value="TreeGrafter"/>
</dbReference>
<evidence type="ECO:0000313" key="8">
    <source>
        <dbReference type="Proteomes" id="UP000030746"/>
    </source>
</evidence>
<dbReference type="PANTHER" id="PTHR13260">
    <property type="entry name" value="ANAPHASE PROMOTING COMPLEX SUBUNIT 4 APC4"/>
    <property type="match status" value="1"/>
</dbReference>
<evidence type="ECO:0000313" key="7">
    <source>
        <dbReference type="EMBL" id="ESO93065.1"/>
    </source>
</evidence>
<reference evidence="7 8" key="1">
    <citation type="journal article" date="2013" name="Nature">
        <title>Insights into bilaterian evolution from three spiralian genomes.</title>
        <authorList>
            <person name="Simakov O."/>
            <person name="Marletaz F."/>
            <person name="Cho S.J."/>
            <person name="Edsinger-Gonzales E."/>
            <person name="Havlak P."/>
            <person name="Hellsten U."/>
            <person name="Kuo D.H."/>
            <person name="Larsson T."/>
            <person name="Lv J."/>
            <person name="Arendt D."/>
            <person name="Savage R."/>
            <person name="Osoegawa K."/>
            <person name="de Jong P."/>
            <person name="Grimwood J."/>
            <person name="Chapman J.A."/>
            <person name="Shapiro H."/>
            <person name="Aerts A."/>
            <person name="Otillar R.P."/>
            <person name="Terry A.Y."/>
            <person name="Boore J.L."/>
            <person name="Grigoriev I.V."/>
            <person name="Lindberg D.R."/>
            <person name="Seaver E.C."/>
            <person name="Weisblat D.A."/>
            <person name="Putnam N.H."/>
            <person name="Rokhsar D.S."/>
        </authorList>
    </citation>
    <scope>NUCLEOTIDE SEQUENCE [LARGE SCALE GENOMIC DNA]</scope>
</reference>
<dbReference type="OMA" id="QKLVICE"/>
<dbReference type="STRING" id="225164.V4AD81"/>
<dbReference type="CTD" id="20249055"/>
<keyword evidence="3" id="KW-0498">Mitosis</keyword>
<sequence length="372" mass="42683">MTLTVWNYDTFIHNQGESKGTICNDFLELLLFGVPSWHLKAFLLHELTEKGLKKLGHSVENSYSNIQKLVVKHLQIVGQSIVYHLDEFRGMSSWYEKFGILGLEQTALQEAVKTAGSFMLKTCELQQVIDGSIKNFEAFFKWLYIAILRLSGEKTPPEFSKMTQHDISFVADFLKDNFTQHTQNGESHHEEDRKEKFRLEKVGQYLKKEDLLIPPDTSSNMWKQFLNANNFQHESKLIYEINKKKSLVQLKDKLEDICNTALTKPANVIGESLHCSCTHHLFTLSREEKARLPIFKQYTDSSTGNLYTVFTADTLPCQYLYIIHHPTNTNKIMEDSGIVGISIGSLSVECPDTTIDSNSANRHCIVLYYQNL</sequence>